<sequence>MERQLRAILAQNQMLATRLSALENLVVTARIPPDWVTDPAPDGGGFGGGITAVVASGAVELIRSLIPHLKNWANWERYRLNRGWPILVTCGPNWTPSKNFSSTR</sequence>
<reference evidence="1 2" key="1">
    <citation type="submission" date="2020-01" db="EMBL/GenBank/DDBJ databases">
        <title>Sulfitobacter sediminilitoris sp. nov., isolated from a tidal flat.</title>
        <authorList>
            <person name="Park S."/>
            <person name="Yoon J.-H."/>
        </authorList>
    </citation>
    <scope>NUCLEOTIDE SEQUENCE [LARGE SCALE GENOMIC DNA]</scope>
    <source>
        <strain evidence="1 2">JBTF-M27</strain>
    </source>
</reference>
<dbReference type="AlphaFoldDB" id="A0A6P0C8J5"/>
<dbReference type="EMBL" id="JAABNT010000003">
    <property type="protein sequence ID" value="NEK22177.1"/>
    <property type="molecule type" value="Genomic_DNA"/>
</dbReference>
<dbReference type="RefSeq" id="WP_164353104.1">
    <property type="nucleotide sequence ID" value="NZ_JAABNT010000003.1"/>
</dbReference>
<evidence type="ECO:0000313" key="1">
    <source>
        <dbReference type="EMBL" id="NEK22177.1"/>
    </source>
</evidence>
<organism evidence="1 2">
    <name type="scientific">Sulfitobacter sediminilitoris</name>
    <dbReference type="NCBI Taxonomy" id="2698830"/>
    <lineage>
        <taxon>Bacteria</taxon>
        <taxon>Pseudomonadati</taxon>
        <taxon>Pseudomonadota</taxon>
        <taxon>Alphaproteobacteria</taxon>
        <taxon>Rhodobacterales</taxon>
        <taxon>Roseobacteraceae</taxon>
        <taxon>Sulfitobacter</taxon>
    </lineage>
</organism>
<accession>A0A6P0C8J5</accession>
<protein>
    <submittedName>
        <fullName evidence="1">Uncharacterized protein</fullName>
    </submittedName>
</protein>
<comment type="caution">
    <text evidence="1">The sequence shown here is derived from an EMBL/GenBank/DDBJ whole genome shotgun (WGS) entry which is preliminary data.</text>
</comment>
<evidence type="ECO:0000313" key="2">
    <source>
        <dbReference type="Proteomes" id="UP000468591"/>
    </source>
</evidence>
<name>A0A6P0C8J5_9RHOB</name>
<proteinExistence type="predicted"/>
<keyword evidence="2" id="KW-1185">Reference proteome</keyword>
<dbReference type="Proteomes" id="UP000468591">
    <property type="component" value="Unassembled WGS sequence"/>
</dbReference>
<gene>
    <name evidence="1" type="ORF">GV827_07160</name>
</gene>